<organism evidence="1 2">
    <name type="scientific">Leeuwenhoekiella aestuarii</name>
    <dbReference type="NCBI Taxonomy" id="2249426"/>
    <lineage>
        <taxon>Bacteria</taxon>
        <taxon>Pseudomonadati</taxon>
        <taxon>Bacteroidota</taxon>
        <taxon>Flavobacteriia</taxon>
        <taxon>Flavobacteriales</taxon>
        <taxon>Flavobacteriaceae</taxon>
        <taxon>Leeuwenhoekiella</taxon>
    </lineage>
</organism>
<dbReference type="AlphaFoldDB" id="A0A4Q0NPK5"/>
<dbReference type="RefSeq" id="WP_128762414.1">
    <property type="nucleotide sequence ID" value="NZ_QOVI01000007.1"/>
</dbReference>
<dbReference type="EMBL" id="QOVI01000007">
    <property type="protein sequence ID" value="RXG12264.1"/>
    <property type="molecule type" value="Genomic_DNA"/>
</dbReference>
<evidence type="ECO:0000313" key="1">
    <source>
        <dbReference type="EMBL" id="RXG12264.1"/>
    </source>
</evidence>
<dbReference type="Pfam" id="PF13715">
    <property type="entry name" value="CarbopepD_reg_2"/>
    <property type="match status" value="1"/>
</dbReference>
<sequence length="125" mass="14145">MKSFIILIFALFFTSAFYGQRLFGTVTDAKTDEPIAGVNVFIKSIKKGVTSKNNGIFYFEQAHGLTKQDTILFNMVGYQTLKLTLEEYEMLDKKVKLVEENFTRNRSSNATGRIITLGKSNNSIK</sequence>
<evidence type="ECO:0000313" key="2">
    <source>
        <dbReference type="Proteomes" id="UP000289821"/>
    </source>
</evidence>
<proteinExistence type="predicted"/>
<dbReference type="Gene3D" id="2.60.40.1120">
    <property type="entry name" value="Carboxypeptidase-like, regulatory domain"/>
    <property type="match status" value="1"/>
</dbReference>
<dbReference type="OrthoDB" id="848221at2"/>
<dbReference type="GO" id="GO:0004180">
    <property type="term" value="F:carboxypeptidase activity"/>
    <property type="evidence" value="ECO:0007669"/>
    <property type="project" value="UniProtKB-KW"/>
</dbReference>
<gene>
    <name evidence="1" type="ORF">DSM04_10734</name>
</gene>
<name>A0A4Q0NPK5_9FLAO</name>
<keyword evidence="2" id="KW-1185">Reference proteome</keyword>
<keyword evidence="1" id="KW-0121">Carboxypeptidase</keyword>
<accession>A0A4Q0NPK5</accession>
<keyword evidence="1" id="KW-0378">Hydrolase</keyword>
<comment type="caution">
    <text evidence="1">The sequence shown here is derived from an EMBL/GenBank/DDBJ whole genome shotgun (WGS) entry which is preliminary data.</text>
</comment>
<dbReference type="InterPro" id="IPR008969">
    <property type="entry name" value="CarboxyPept-like_regulatory"/>
</dbReference>
<dbReference type="SUPFAM" id="SSF49464">
    <property type="entry name" value="Carboxypeptidase regulatory domain-like"/>
    <property type="match status" value="1"/>
</dbReference>
<dbReference type="Proteomes" id="UP000289821">
    <property type="component" value="Unassembled WGS sequence"/>
</dbReference>
<reference evidence="1 2" key="1">
    <citation type="submission" date="2018-07" db="EMBL/GenBank/DDBJ databases">
        <title>Leeuwenhoekiella genomics.</title>
        <authorList>
            <person name="Tahon G."/>
            <person name="Willems A."/>
        </authorList>
    </citation>
    <scope>NUCLEOTIDE SEQUENCE [LARGE SCALE GENOMIC DNA]</scope>
    <source>
        <strain evidence="1 2">R-50232</strain>
    </source>
</reference>
<keyword evidence="1" id="KW-0645">Protease</keyword>
<protein>
    <submittedName>
        <fullName evidence="1">Carboxypeptidase-like protein</fullName>
    </submittedName>
</protein>